<proteinExistence type="predicted"/>
<dbReference type="InterPro" id="IPR050204">
    <property type="entry name" value="AraC_XylS_family_regulators"/>
</dbReference>
<dbReference type="SMART" id="SM00342">
    <property type="entry name" value="HTH_ARAC"/>
    <property type="match status" value="1"/>
</dbReference>
<dbReference type="InterPro" id="IPR018060">
    <property type="entry name" value="HTH_AraC"/>
</dbReference>
<evidence type="ECO:0000313" key="6">
    <source>
        <dbReference type="Proteomes" id="UP000248544"/>
    </source>
</evidence>
<evidence type="ECO:0000313" key="5">
    <source>
        <dbReference type="EMBL" id="PZG29622.1"/>
    </source>
</evidence>
<dbReference type="Pfam" id="PF20240">
    <property type="entry name" value="DUF6597"/>
    <property type="match status" value="1"/>
</dbReference>
<dbReference type="Proteomes" id="UP000248544">
    <property type="component" value="Unassembled WGS sequence"/>
</dbReference>
<dbReference type="Pfam" id="PF12833">
    <property type="entry name" value="HTH_18"/>
    <property type="match status" value="1"/>
</dbReference>
<evidence type="ECO:0000256" key="3">
    <source>
        <dbReference type="ARBA" id="ARBA00023163"/>
    </source>
</evidence>
<dbReference type="InterPro" id="IPR009057">
    <property type="entry name" value="Homeodomain-like_sf"/>
</dbReference>
<evidence type="ECO:0000259" key="4">
    <source>
        <dbReference type="PROSITE" id="PS01124"/>
    </source>
</evidence>
<reference evidence="5 6" key="1">
    <citation type="submission" date="2018-01" db="EMBL/GenBank/DDBJ databases">
        <title>Draft genome sequence of Sphaerisporangium sp. 7K107.</title>
        <authorList>
            <person name="Sahin N."/>
            <person name="Saygin H."/>
            <person name="Ay H."/>
        </authorList>
    </citation>
    <scope>NUCLEOTIDE SEQUENCE [LARGE SCALE GENOMIC DNA]</scope>
    <source>
        <strain evidence="5 6">7K107</strain>
    </source>
</reference>
<keyword evidence="6" id="KW-1185">Reference proteome</keyword>
<dbReference type="AlphaFoldDB" id="A0A2W2F099"/>
<organism evidence="5 6">
    <name type="scientific">Spongiactinospora gelatinilytica</name>
    <dbReference type="NCBI Taxonomy" id="2666298"/>
    <lineage>
        <taxon>Bacteria</taxon>
        <taxon>Bacillati</taxon>
        <taxon>Actinomycetota</taxon>
        <taxon>Actinomycetes</taxon>
        <taxon>Streptosporangiales</taxon>
        <taxon>Streptosporangiaceae</taxon>
        <taxon>Spongiactinospora</taxon>
    </lineage>
</organism>
<dbReference type="GO" id="GO:0043565">
    <property type="term" value="F:sequence-specific DNA binding"/>
    <property type="evidence" value="ECO:0007669"/>
    <property type="project" value="InterPro"/>
</dbReference>
<dbReference type="Gene3D" id="1.10.10.60">
    <property type="entry name" value="Homeodomain-like"/>
    <property type="match status" value="1"/>
</dbReference>
<dbReference type="PROSITE" id="PS01124">
    <property type="entry name" value="HTH_ARAC_FAMILY_2"/>
    <property type="match status" value="1"/>
</dbReference>
<name>A0A2W2F099_9ACTN</name>
<evidence type="ECO:0000256" key="1">
    <source>
        <dbReference type="ARBA" id="ARBA00023015"/>
    </source>
</evidence>
<dbReference type="GO" id="GO:0003700">
    <property type="term" value="F:DNA-binding transcription factor activity"/>
    <property type="evidence" value="ECO:0007669"/>
    <property type="project" value="InterPro"/>
</dbReference>
<feature type="domain" description="HTH araC/xylS-type" evidence="4">
    <location>
        <begin position="176"/>
        <end position="261"/>
    </location>
</feature>
<evidence type="ECO:0000256" key="2">
    <source>
        <dbReference type="ARBA" id="ARBA00023125"/>
    </source>
</evidence>
<dbReference type="InterPro" id="IPR046532">
    <property type="entry name" value="DUF6597"/>
</dbReference>
<keyword evidence="1" id="KW-0805">Transcription regulation</keyword>
<protein>
    <submittedName>
        <fullName evidence="5">AraC family transcriptional regulator</fullName>
    </submittedName>
</protein>
<sequence length="283" mass="30850">MTALEGTPGPALRPYVTQVTAYREDHPVPLHRRQPPFGGVVLILRFTGRPGLRDPRRPGSPYRLASFTAGLADAYTDMVTQGSAEGVQVNLTPVGARRIFGVPMNELPNRFVPIDDVLGRWGTERVERLADAPAWPVRLTLLDRLLTRRLAEAPETGPQIPWAWGRLLATHGTAGVGELADRLGWSHRHLVSRFRDQVGLSPKTAARVLRFDHALRLLMSTAGPGASPAEVAATAGYFHQAHMNRDFRAMAGSAPARLLATYRAGGFAVPEADVRGLPVRCAR</sequence>
<dbReference type="PANTHER" id="PTHR46796:SF15">
    <property type="entry name" value="BLL1074 PROTEIN"/>
    <property type="match status" value="1"/>
</dbReference>
<dbReference type="EMBL" id="POUA01000369">
    <property type="protein sequence ID" value="PZG29622.1"/>
    <property type="molecule type" value="Genomic_DNA"/>
</dbReference>
<accession>A0A2W2F099</accession>
<keyword evidence="2" id="KW-0238">DNA-binding</keyword>
<dbReference type="PANTHER" id="PTHR46796">
    <property type="entry name" value="HTH-TYPE TRANSCRIPTIONAL ACTIVATOR RHAS-RELATED"/>
    <property type="match status" value="1"/>
</dbReference>
<comment type="caution">
    <text evidence="5">The sequence shown here is derived from an EMBL/GenBank/DDBJ whole genome shotgun (WGS) entry which is preliminary data.</text>
</comment>
<gene>
    <name evidence="5" type="ORF">C1I98_31765</name>
</gene>
<dbReference type="SUPFAM" id="SSF46689">
    <property type="entry name" value="Homeodomain-like"/>
    <property type="match status" value="1"/>
</dbReference>
<keyword evidence="3" id="KW-0804">Transcription</keyword>